<dbReference type="PANTHER" id="PTHR14969">
    <property type="entry name" value="SPHINGOSINE-1-PHOSPHATE PHOSPHOHYDROLASE"/>
    <property type="match status" value="1"/>
</dbReference>
<dbReference type="GO" id="GO:0005789">
    <property type="term" value="C:endoplasmic reticulum membrane"/>
    <property type="evidence" value="ECO:0007669"/>
    <property type="project" value="TreeGrafter"/>
</dbReference>
<evidence type="ECO:0000313" key="1">
    <source>
        <dbReference type="EMBL" id="CAB4006983.1"/>
    </source>
</evidence>
<keyword evidence="2" id="KW-1185">Reference proteome</keyword>
<sequence length="428" mass="48481">MDEEIKAFNNRQKQTRNDLKSSKLEDNGEEYIEAPIDKVGPIGRWIRHRLLSSSLYGTPLLCAIQRHRTPLWTKIMKYMSFFGTEEFYIILICFVKWIVDARLGRLLCILMGIGFFVSNFLKNCLCLPRPPCPPVIPLEEATETWGLPSHHSVLCVVLPWYIWFYSMIHFNLGYSEQSLLFTAITIWSVSVLLCRVYLGVHSPADVVSGSICGCLILAFWMKVDNYLDHYISLGNNVIMQALIYTIALLFIHPRPKLRTGSFQETVCMLGTLVGFVMARSAWTARKPALCKTVLRELSDSTSWMNVVLVSMGRLLLGFIIVLAVRSLGKVTFRSIVSNVYNLIGLKSVIRGGSKAHYFNTTYNKSFTLPPVFNLEKKSEKSIKSSNTISDDVWEVDHGAKYLTYVFVGWSGSYLAPLAFHLLGLNISS</sequence>
<comment type="caution">
    <text evidence="1">The sequence shown here is derived from an EMBL/GenBank/DDBJ whole genome shotgun (WGS) entry which is preliminary data.</text>
</comment>
<dbReference type="InterPro" id="IPR036938">
    <property type="entry name" value="PAP2/HPO_sf"/>
</dbReference>
<dbReference type="GO" id="GO:0042392">
    <property type="term" value="F:sphingosine-1-phosphate phosphatase activity"/>
    <property type="evidence" value="ECO:0007669"/>
    <property type="project" value="TreeGrafter"/>
</dbReference>
<dbReference type="EMBL" id="CACRXK020005665">
    <property type="protein sequence ID" value="CAB4006983.1"/>
    <property type="molecule type" value="Genomic_DNA"/>
</dbReference>
<dbReference type="Gene3D" id="1.20.144.10">
    <property type="entry name" value="Phosphatidic acid phosphatase type 2/haloperoxidase"/>
    <property type="match status" value="1"/>
</dbReference>
<dbReference type="InterPro" id="IPR000326">
    <property type="entry name" value="PAP2/HPO"/>
</dbReference>
<dbReference type="AlphaFoldDB" id="A0A6S7HSQ3"/>
<reference evidence="1" key="1">
    <citation type="submission" date="2020-04" db="EMBL/GenBank/DDBJ databases">
        <authorList>
            <person name="Alioto T."/>
            <person name="Alioto T."/>
            <person name="Gomez Garrido J."/>
        </authorList>
    </citation>
    <scope>NUCLEOTIDE SEQUENCE</scope>
    <source>
        <strain evidence="1">A484AB</strain>
    </source>
</reference>
<dbReference type="SUPFAM" id="SSF48317">
    <property type="entry name" value="Acid phosphatase/Vanadium-dependent haloperoxidase"/>
    <property type="match status" value="1"/>
</dbReference>
<dbReference type="Proteomes" id="UP001152795">
    <property type="component" value="Unassembled WGS sequence"/>
</dbReference>
<proteinExistence type="predicted"/>
<protein>
    <submittedName>
        <fullName evidence="1">Sphingosine-1-phosphate phosphatase 2-like</fullName>
    </submittedName>
</protein>
<gene>
    <name evidence="1" type="ORF">PACLA_8A012281</name>
</gene>
<accession>A0A6S7HSQ3</accession>
<dbReference type="PANTHER" id="PTHR14969:SF39">
    <property type="entry name" value="PHOSPHATIDIC ACID PHOSPHATASE TYPE 2_HALOPEROXIDASE DOMAIN-CONTAINING PROTEIN"/>
    <property type="match status" value="1"/>
</dbReference>
<evidence type="ECO:0000313" key="2">
    <source>
        <dbReference type="Proteomes" id="UP001152795"/>
    </source>
</evidence>
<dbReference type="Pfam" id="PF01569">
    <property type="entry name" value="PAP2"/>
    <property type="match status" value="1"/>
</dbReference>
<name>A0A6S7HSQ3_PARCT</name>
<dbReference type="SMART" id="SM00014">
    <property type="entry name" value="acidPPc"/>
    <property type="match status" value="1"/>
</dbReference>
<dbReference type="GO" id="GO:0006670">
    <property type="term" value="P:sphingosine metabolic process"/>
    <property type="evidence" value="ECO:0007669"/>
    <property type="project" value="TreeGrafter"/>
</dbReference>
<dbReference type="OrthoDB" id="301434at2759"/>
<organism evidence="1 2">
    <name type="scientific">Paramuricea clavata</name>
    <name type="common">Red gorgonian</name>
    <name type="synonym">Violescent sea-whip</name>
    <dbReference type="NCBI Taxonomy" id="317549"/>
    <lineage>
        <taxon>Eukaryota</taxon>
        <taxon>Metazoa</taxon>
        <taxon>Cnidaria</taxon>
        <taxon>Anthozoa</taxon>
        <taxon>Octocorallia</taxon>
        <taxon>Malacalcyonacea</taxon>
        <taxon>Plexauridae</taxon>
        <taxon>Paramuricea</taxon>
    </lineage>
</organism>